<dbReference type="EMBL" id="WEKX01016134">
    <property type="protein sequence ID" value="NWI92123.1"/>
    <property type="molecule type" value="Genomic_DNA"/>
</dbReference>
<dbReference type="SUPFAM" id="SSF58069">
    <property type="entry name" value="Virus ectodomain"/>
    <property type="match status" value="1"/>
</dbReference>
<keyword evidence="2" id="KW-1185">Reference proteome</keyword>
<sequence length="57" mass="6522">HLNHIIRLHIVLEIATNQTVNTLNLLADQLTQRRTAIFQHQMVLDYLLVEGGMCGKL</sequence>
<feature type="non-terminal residue" evidence="1">
    <location>
        <position position="1"/>
    </location>
</feature>
<feature type="non-terminal residue" evidence="1">
    <location>
        <position position="57"/>
    </location>
</feature>
<name>A0A851FIJ2_PITSO</name>
<protein>
    <submittedName>
        <fullName evidence="1">ENR1 protein</fullName>
    </submittedName>
</protein>
<evidence type="ECO:0000313" key="1">
    <source>
        <dbReference type="EMBL" id="NWI92123.1"/>
    </source>
</evidence>
<reference evidence="1" key="1">
    <citation type="submission" date="2019-10" db="EMBL/GenBank/DDBJ databases">
        <title>Bird 10,000 Genomes (B10K) Project - Family phase.</title>
        <authorList>
            <person name="Zhang G."/>
        </authorList>
    </citation>
    <scope>NUCLEOTIDE SEQUENCE</scope>
    <source>
        <strain evidence="1">B10K-DU-002-53</strain>
        <tissue evidence="1">Muscle</tissue>
    </source>
</reference>
<organism evidence="1 2">
    <name type="scientific">Pitta sordida</name>
    <name type="common">Hooded pitta</name>
    <dbReference type="NCBI Taxonomy" id="9163"/>
    <lineage>
        <taxon>Eukaryota</taxon>
        <taxon>Metazoa</taxon>
        <taxon>Chordata</taxon>
        <taxon>Craniata</taxon>
        <taxon>Vertebrata</taxon>
        <taxon>Euteleostomi</taxon>
        <taxon>Archelosauria</taxon>
        <taxon>Archosauria</taxon>
        <taxon>Dinosauria</taxon>
        <taxon>Saurischia</taxon>
        <taxon>Theropoda</taxon>
        <taxon>Coelurosauria</taxon>
        <taxon>Aves</taxon>
        <taxon>Neognathae</taxon>
        <taxon>Neoaves</taxon>
        <taxon>Telluraves</taxon>
        <taxon>Australaves</taxon>
        <taxon>Passeriformes</taxon>
        <taxon>Pittidae</taxon>
        <taxon>Pitta</taxon>
    </lineage>
</organism>
<dbReference type="AlphaFoldDB" id="A0A851FIJ2"/>
<accession>A0A851FIJ2</accession>
<dbReference type="Gene3D" id="1.10.287.210">
    <property type="match status" value="1"/>
</dbReference>
<evidence type="ECO:0000313" key="2">
    <source>
        <dbReference type="Proteomes" id="UP000633448"/>
    </source>
</evidence>
<proteinExistence type="predicted"/>
<dbReference type="OrthoDB" id="9950230at2759"/>
<gene>
    <name evidence="1" type="primary">Erv31_3</name>
    <name evidence="1" type="ORF">PITSOR_R14973</name>
</gene>
<dbReference type="Proteomes" id="UP000633448">
    <property type="component" value="Unassembled WGS sequence"/>
</dbReference>
<comment type="caution">
    <text evidence="1">The sequence shown here is derived from an EMBL/GenBank/DDBJ whole genome shotgun (WGS) entry which is preliminary data.</text>
</comment>